<dbReference type="Proteomes" id="UP000198553">
    <property type="component" value="Unassembled WGS sequence"/>
</dbReference>
<feature type="transmembrane region" description="Helical" evidence="1">
    <location>
        <begin position="148"/>
        <end position="175"/>
    </location>
</feature>
<sequence>MYQFLSEISQVLSSPFFNIVNETKQFPILAALILGLIGALAPCQLTGNIGAITLYGSKSIQTRHQWVEIGFFVLGKIVVFTALGLAVWGLGRGFQDLLPEFFSVFRKFIGPLFIVIGLVLAGMIKLRWLDLLTKRLPKLEGSGKAGSFLLGVSFSIAFCPTMFSLFFFSLMPLVVSSSYGAVLPSIFAIGTSVPVLVFAGIITYIGLDGSIMKKSRKIGNFIQKAAAGLFILIGILDTITYWL</sequence>
<feature type="transmembrane region" description="Helical" evidence="1">
    <location>
        <begin position="66"/>
        <end position="88"/>
    </location>
</feature>
<dbReference type="RefSeq" id="WP_090740336.1">
    <property type="nucleotide sequence ID" value="NZ_FOBW01000001.1"/>
</dbReference>
<name>A0A1H7W278_9BACI</name>
<gene>
    <name evidence="3" type="ORF">SAMN05192533_101219</name>
</gene>
<dbReference type="OrthoDB" id="43562at2"/>
<evidence type="ECO:0000259" key="2">
    <source>
        <dbReference type="Pfam" id="PF13386"/>
    </source>
</evidence>
<keyword evidence="1" id="KW-0472">Membrane</keyword>
<organism evidence="3 4">
    <name type="scientific">Mesobacillus persicus</name>
    <dbReference type="NCBI Taxonomy" id="930146"/>
    <lineage>
        <taxon>Bacteria</taxon>
        <taxon>Bacillati</taxon>
        <taxon>Bacillota</taxon>
        <taxon>Bacilli</taxon>
        <taxon>Bacillales</taxon>
        <taxon>Bacillaceae</taxon>
        <taxon>Mesobacillus</taxon>
    </lineage>
</organism>
<feature type="transmembrane region" description="Helical" evidence="1">
    <location>
        <begin position="108"/>
        <end position="128"/>
    </location>
</feature>
<feature type="domain" description="Urease accessory protein UreH-like transmembrane" evidence="2">
    <location>
        <begin position="30"/>
        <end position="236"/>
    </location>
</feature>
<feature type="transmembrane region" description="Helical" evidence="1">
    <location>
        <begin position="28"/>
        <end position="54"/>
    </location>
</feature>
<feature type="transmembrane region" description="Helical" evidence="1">
    <location>
        <begin position="225"/>
        <end position="242"/>
    </location>
</feature>
<evidence type="ECO:0000313" key="3">
    <source>
        <dbReference type="EMBL" id="SEM15199.1"/>
    </source>
</evidence>
<proteinExistence type="predicted"/>
<dbReference type="EMBL" id="FOBW01000001">
    <property type="protein sequence ID" value="SEM15199.1"/>
    <property type="molecule type" value="Genomic_DNA"/>
</dbReference>
<accession>A0A1H7W278</accession>
<evidence type="ECO:0000256" key="1">
    <source>
        <dbReference type="SAM" id="Phobius"/>
    </source>
</evidence>
<dbReference type="Pfam" id="PF13386">
    <property type="entry name" value="DsbD_2"/>
    <property type="match status" value="1"/>
</dbReference>
<feature type="transmembrane region" description="Helical" evidence="1">
    <location>
        <begin position="181"/>
        <end position="205"/>
    </location>
</feature>
<keyword evidence="1" id="KW-0812">Transmembrane</keyword>
<dbReference type="AlphaFoldDB" id="A0A1H7W278"/>
<dbReference type="STRING" id="930146.SAMN05192533_101219"/>
<protein>
    <submittedName>
        <fullName evidence="3">Cytochrome c biogenesis protein CcdA</fullName>
    </submittedName>
</protein>
<reference evidence="4" key="1">
    <citation type="submission" date="2016-10" db="EMBL/GenBank/DDBJ databases">
        <authorList>
            <person name="Varghese N."/>
            <person name="Submissions S."/>
        </authorList>
    </citation>
    <scope>NUCLEOTIDE SEQUENCE [LARGE SCALE GENOMIC DNA]</scope>
    <source>
        <strain evidence="4">B48,IBRC-M 10115,DSM 25386,CECT 8001</strain>
    </source>
</reference>
<keyword evidence="1" id="KW-1133">Transmembrane helix</keyword>
<evidence type="ECO:0000313" key="4">
    <source>
        <dbReference type="Proteomes" id="UP000198553"/>
    </source>
</evidence>
<dbReference type="InterPro" id="IPR039447">
    <property type="entry name" value="UreH-like_TM_dom"/>
</dbReference>
<keyword evidence="4" id="KW-1185">Reference proteome</keyword>